<feature type="region of interest" description="Disordered" evidence="1">
    <location>
        <begin position="151"/>
        <end position="189"/>
    </location>
</feature>
<evidence type="ECO:0000313" key="3">
    <source>
        <dbReference type="Proteomes" id="UP000247409"/>
    </source>
</evidence>
<organism evidence="2 3">
    <name type="scientific">Gracilariopsis chorda</name>
    <dbReference type="NCBI Taxonomy" id="448386"/>
    <lineage>
        <taxon>Eukaryota</taxon>
        <taxon>Rhodophyta</taxon>
        <taxon>Florideophyceae</taxon>
        <taxon>Rhodymeniophycidae</taxon>
        <taxon>Gracilariales</taxon>
        <taxon>Gracilariaceae</taxon>
        <taxon>Gracilariopsis</taxon>
    </lineage>
</organism>
<dbReference type="EMBL" id="NBIV01000234">
    <property type="protein sequence ID" value="PXF41133.1"/>
    <property type="molecule type" value="Genomic_DNA"/>
</dbReference>
<dbReference type="Proteomes" id="UP000247409">
    <property type="component" value="Unassembled WGS sequence"/>
</dbReference>
<comment type="caution">
    <text evidence="2">The sequence shown here is derived from an EMBL/GenBank/DDBJ whole genome shotgun (WGS) entry which is preliminary data.</text>
</comment>
<evidence type="ECO:0000313" key="2">
    <source>
        <dbReference type="EMBL" id="PXF41133.1"/>
    </source>
</evidence>
<accession>A0A2V3IGI5</accession>
<dbReference type="OrthoDB" id="5375at2759"/>
<sequence length="211" mass="22807">MKKLYSAAVARPLSASTSTPTRLGFATTAWCPFEDLIAVISGDGAVAVFHADSPGETSILVAAKRAPARHLLWRNAPDKHCMLVVADAAARLTFWIARDFRVNVWVAVATLELPCAVSALSWNSNSTALAAVLAQGDVRVWLVPDIPADKRLSQPPNSRGGNVLMSPNPNLALPSVPSRTQRTKKSRSFSVDNCAVPLWPRDTKSPREWSL</sequence>
<dbReference type="SUPFAM" id="SSF50978">
    <property type="entry name" value="WD40 repeat-like"/>
    <property type="match status" value="1"/>
</dbReference>
<gene>
    <name evidence="2" type="ORF">BWQ96_09165</name>
</gene>
<dbReference type="InterPro" id="IPR015943">
    <property type="entry name" value="WD40/YVTN_repeat-like_dom_sf"/>
</dbReference>
<evidence type="ECO:0000256" key="1">
    <source>
        <dbReference type="SAM" id="MobiDB-lite"/>
    </source>
</evidence>
<name>A0A2V3IGI5_9FLOR</name>
<proteinExistence type="predicted"/>
<dbReference type="InterPro" id="IPR036322">
    <property type="entry name" value="WD40_repeat_dom_sf"/>
</dbReference>
<keyword evidence="3" id="KW-1185">Reference proteome</keyword>
<dbReference type="AlphaFoldDB" id="A0A2V3IGI5"/>
<feature type="compositionally biased region" description="Polar residues" evidence="1">
    <location>
        <begin position="154"/>
        <end position="169"/>
    </location>
</feature>
<protein>
    <submittedName>
        <fullName evidence="2">Uncharacterized protein</fullName>
    </submittedName>
</protein>
<reference evidence="2 3" key="1">
    <citation type="journal article" date="2018" name="Mol. Biol. Evol.">
        <title>Analysis of the draft genome of the red seaweed Gracilariopsis chorda provides insights into genome size evolution in Rhodophyta.</title>
        <authorList>
            <person name="Lee J."/>
            <person name="Yang E.C."/>
            <person name="Graf L."/>
            <person name="Yang J.H."/>
            <person name="Qiu H."/>
            <person name="Zel Zion U."/>
            <person name="Chan C.X."/>
            <person name="Stephens T.G."/>
            <person name="Weber A.P.M."/>
            <person name="Boo G.H."/>
            <person name="Boo S.M."/>
            <person name="Kim K.M."/>
            <person name="Shin Y."/>
            <person name="Jung M."/>
            <person name="Lee S.J."/>
            <person name="Yim H.S."/>
            <person name="Lee J.H."/>
            <person name="Bhattacharya D."/>
            <person name="Yoon H.S."/>
        </authorList>
    </citation>
    <scope>NUCLEOTIDE SEQUENCE [LARGE SCALE GENOMIC DNA]</scope>
    <source>
        <strain evidence="2 3">SKKU-2015</strain>
        <tissue evidence="2">Whole body</tissue>
    </source>
</reference>
<dbReference type="Gene3D" id="2.130.10.10">
    <property type="entry name" value="YVTN repeat-like/Quinoprotein amine dehydrogenase"/>
    <property type="match status" value="1"/>
</dbReference>